<evidence type="ECO:0000256" key="5">
    <source>
        <dbReference type="ARBA" id="ARBA00048508"/>
    </source>
</evidence>
<reference evidence="10 11" key="1">
    <citation type="submission" date="2017-09" db="EMBL/GenBank/DDBJ databases">
        <title>Depth-based differentiation of microbial function through sediment-hosted aquifers and enrichment of novel symbionts in the deep terrestrial subsurface.</title>
        <authorList>
            <person name="Probst A.J."/>
            <person name="Ladd B."/>
            <person name="Jarett J.K."/>
            <person name="Geller-Mcgrath D.E."/>
            <person name="Sieber C.M."/>
            <person name="Emerson J.B."/>
            <person name="Anantharaman K."/>
            <person name="Thomas B.C."/>
            <person name="Malmstrom R."/>
            <person name="Stieglmeier M."/>
            <person name="Klingl A."/>
            <person name="Woyke T."/>
            <person name="Ryan C.M."/>
            <person name="Banfield J.F."/>
        </authorList>
    </citation>
    <scope>NUCLEOTIDE SEQUENCE [LARGE SCALE GENOMIC DNA]</scope>
    <source>
        <strain evidence="10">CG11_big_fil_rev_8_21_14_0_20_45_26</strain>
    </source>
</reference>
<dbReference type="InterPro" id="IPR036291">
    <property type="entry name" value="NAD(P)-bd_dom_sf"/>
</dbReference>
<feature type="domain" description="Ketoreductase" evidence="9">
    <location>
        <begin position="7"/>
        <end position="187"/>
    </location>
</feature>
<evidence type="ECO:0000256" key="8">
    <source>
        <dbReference type="RuleBase" id="RU366074"/>
    </source>
</evidence>
<dbReference type="NCBIfam" id="TIGR01830">
    <property type="entry name" value="3oxo_ACP_reduc"/>
    <property type="match status" value="1"/>
</dbReference>
<comment type="subunit">
    <text evidence="8">Homotetramer.</text>
</comment>
<keyword evidence="8" id="KW-0444">Lipid biosynthesis</keyword>
<keyword evidence="4 8" id="KW-0560">Oxidoreductase</keyword>
<comment type="catalytic activity">
    <reaction evidence="5 8">
        <text>a (3R)-hydroxyacyl-[ACP] + NADP(+) = a 3-oxoacyl-[ACP] + NADPH + H(+)</text>
        <dbReference type="Rhea" id="RHEA:17397"/>
        <dbReference type="Rhea" id="RHEA-COMP:9916"/>
        <dbReference type="Rhea" id="RHEA-COMP:9945"/>
        <dbReference type="ChEBI" id="CHEBI:15378"/>
        <dbReference type="ChEBI" id="CHEBI:57783"/>
        <dbReference type="ChEBI" id="CHEBI:58349"/>
        <dbReference type="ChEBI" id="CHEBI:78776"/>
        <dbReference type="ChEBI" id="CHEBI:78827"/>
        <dbReference type="EC" id="1.1.1.100"/>
    </reaction>
</comment>
<dbReference type="FunFam" id="3.40.50.720:FF:000115">
    <property type="entry name" value="3-oxoacyl-[acyl-carrier-protein] reductase FabG"/>
    <property type="match status" value="1"/>
</dbReference>
<keyword evidence="8" id="KW-0443">Lipid metabolism</keyword>
<keyword evidence="8" id="KW-0276">Fatty acid metabolism</keyword>
<dbReference type="UniPathway" id="UPA00094"/>
<dbReference type="GO" id="GO:0004316">
    <property type="term" value="F:3-oxoacyl-[acyl-carrier-protein] reductase (NADPH) activity"/>
    <property type="evidence" value="ECO:0007669"/>
    <property type="project" value="UniProtKB-UniRule"/>
</dbReference>
<dbReference type="PROSITE" id="PS00061">
    <property type="entry name" value="ADH_SHORT"/>
    <property type="match status" value="1"/>
</dbReference>
<dbReference type="InterPro" id="IPR011284">
    <property type="entry name" value="3oxo_ACP_reduc"/>
</dbReference>
<dbReference type="GO" id="GO:0048038">
    <property type="term" value="F:quinone binding"/>
    <property type="evidence" value="ECO:0007669"/>
    <property type="project" value="TreeGrafter"/>
</dbReference>
<comment type="function">
    <text evidence="1 8">Catalyzes the NADPH-dependent reduction of beta-ketoacyl-ACP substrates to beta-hydroxyacyl-ACP products, the first reductive step in the elongation cycle of fatty acid biosynthesis.</text>
</comment>
<feature type="binding site" evidence="7">
    <location>
        <position position="91"/>
    </location>
    <ligand>
        <name>NADP(+)</name>
        <dbReference type="ChEBI" id="CHEBI:58349"/>
    </ligand>
</feature>
<dbReference type="SUPFAM" id="SSF51735">
    <property type="entry name" value="NAD(P)-binding Rossmann-fold domains"/>
    <property type="match status" value="1"/>
</dbReference>
<comment type="caution">
    <text evidence="10">The sequence shown here is derived from an EMBL/GenBank/DDBJ whole genome shotgun (WGS) entry which is preliminary data.</text>
</comment>
<keyword evidence="8" id="KW-0275">Fatty acid biosynthesis</keyword>
<dbReference type="PANTHER" id="PTHR42760:SF133">
    <property type="entry name" value="3-OXOACYL-[ACYL-CARRIER-PROTEIN] REDUCTASE"/>
    <property type="match status" value="1"/>
</dbReference>
<evidence type="ECO:0000313" key="10">
    <source>
        <dbReference type="EMBL" id="PIQ87289.1"/>
    </source>
</evidence>
<dbReference type="NCBIfam" id="NF009466">
    <property type="entry name" value="PRK12826.1-2"/>
    <property type="match status" value="1"/>
</dbReference>
<dbReference type="InterPro" id="IPR002347">
    <property type="entry name" value="SDR_fam"/>
</dbReference>
<dbReference type="Proteomes" id="UP000230859">
    <property type="component" value="Unassembled WGS sequence"/>
</dbReference>
<evidence type="ECO:0000256" key="6">
    <source>
        <dbReference type="PIRSR" id="PIRSR611284-1"/>
    </source>
</evidence>
<dbReference type="InterPro" id="IPR020904">
    <property type="entry name" value="Sc_DH/Rdtase_CS"/>
</dbReference>
<proteinExistence type="inferred from homology"/>
<feature type="binding site" evidence="7">
    <location>
        <position position="189"/>
    </location>
    <ligand>
        <name>NADP(+)</name>
        <dbReference type="ChEBI" id="CHEBI:58349"/>
    </ligand>
</feature>
<dbReference type="InterPro" id="IPR057326">
    <property type="entry name" value="KR_dom"/>
</dbReference>
<dbReference type="AlphaFoldDB" id="A0A2H0LS85"/>
<gene>
    <name evidence="10" type="primary">fabG</name>
    <name evidence="10" type="ORF">COV74_01840</name>
</gene>
<evidence type="ECO:0000259" key="9">
    <source>
        <dbReference type="SMART" id="SM00822"/>
    </source>
</evidence>
<dbReference type="SMART" id="SM00822">
    <property type="entry name" value="PKS_KR"/>
    <property type="match status" value="1"/>
</dbReference>
<accession>A0A2H0LS85</accession>
<organism evidence="10 11">
    <name type="scientific">Candidatus Abzuiibacterium crystallinum</name>
    <dbReference type="NCBI Taxonomy" id="1974748"/>
    <lineage>
        <taxon>Bacteria</taxon>
        <taxon>Pseudomonadati</taxon>
        <taxon>Candidatus Omnitrophota</taxon>
        <taxon>Candidatus Abzuiibacterium</taxon>
    </lineage>
</organism>
<keyword evidence="3 7" id="KW-0521">NADP</keyword>
<feature type="binding site" evidence="7">
    <location>
        <begin position="156"/>
        <end position="160"/>
    </location>
    <ligand>
        <name>NADP(+)</name>
        <dbReference type="ChEBI" id="CHEBI:58349"/>
    </ligand>
</feature>
<comment type="similarity">
    <text evidence="2 8">Belongs to the short-chain dehydrogenases/reductases (SDR) family.</text>
</comment>
<dbReference type="PRINTS" id="PR00081">
    <property type="entry name" value="GDHRDH"/>
</dbReference>
<dbReference type="Pfam" id="PF13561">
    <property type="entry name" value="adh_short_C2"/>
    <property type="match status" value="1"/>
</dbReference>
<dbReference type="CDD" id="cd05333">
    <property type="entry name" value="BKR_SDR_c"/>
    <property type="match status" value="1"/>
</dbReference>
<dbReference type="PRINTS" id="PR00080">
    <property type="entry name" value="SDRFAMILY"/>
</dbReference>
<feature type="active site" description="Proton acceptor" evidence="6">
    <location>
        <position position="156"/>
    </location>
</feature>
<evidence type="ECO:0000256" key="7">
    <source>
        <dbReference type="PIRSR" id="PIRSR611284-2"/>
    </source>
</evidence>
<name>A0A2H0LS85_9BACT</name>
<sequence length="248" mass="26458">MLRLDNKVALITGGARGIGKAIAMTMAAQGASPVLCDIQEPLLQEAREDIKSKTGQDSLTFVCDVANAKQVEETVKKTLDSKSRIDILVNNAGITRDQLLATMSENDWDSVLSINLKSVFLFTKSVSRIMMKQRYGRIVNMASIIGVMGNAGQANYAASKGGVIAITKSTARELGKRGVTANAIAPGFIQTAMTDKLKEEHRQALLSQIPLARLGSPQDVANTALFLASDEAGYINGQVIQVCGGMLT</sequence>
<dbReference type="GO" id="GO:0006633">
    <property type="term" value="P:fatty acid biosynthetic process"/>
    <property type="evidence" value="ECO:0007669"/>
    <property type="project" value="UniProtKB-UniPathway"/>
</dbReference>
<dbReference type="Gene3D" id="3.40.50.720">
    <property type="entry name" value="NAD(P)-binding Rossmann-like Domain"/>
    <property type="match status" value="1"/>
</dbReference>
<dbReference type="EC" id="1.1.1.100" evidence="8"/>
<dbReference type="GO" id="GO:0051287">
    <property type="term" value="F:NAD binding"/>
    <property type="evidence" value="ECO:0007669"/>
    <property type="project" value="UniProtKB-UniRule"/>
</dbReference>
<dbReference type="PANTHER" id="PTHR42760">
    <property type="entry name" value="SHORT-CHAIN DEHYDROGENASES/REDUCTASES FAMILY MEMBER"/>
    <property type="match status" value="1"/>
</dbReference>
<feature type="binding site" evidence="7">
    <location>
        <begin position="13"/>
        <end position="16"/>
    </location>
    <ligand>
        <name>NADP(+)</name>
        <dbReference type="ChEBI" id="CHEBI:58349"/>
    </ligand>
</feature>
<evidence type="ECO:0000256" key="3">
    <source>
        <dbReference type="ARBA" id="ARBA00022857"/>
    </source>
</evidence>
<evidence type="ECO:0000313" key="11">
    <source>
        <dbReference type="Proteomes" id="UP000230859"/>
    </source>
</evidence>
<comment type="pathway">
    <text evidence="8">Lipid metabolism; fatty acid biosynthesis.</text>
</comment>
<dbReference type="NCBIfam" id="NF005559">
    <property type="entry name" value="PRK07231.1"/>
    <property type="match status" value="1"/>
</dbReference>
<dbReference type="EMBL" id="PCVY01000016">
    <property type="protein sequence ID" value="PIQ87289.1"/>
    <property type="molecule type" value="Genomic_DNA"/>
</dbReference>
<evidence type="ECO:0000256" key="1">
    <source>
        <dbReference type="ARBA" id="ARBA00002607"/>
    </source>
</evidence>
<protein>
    <recommendedName>
        <fullName evidence="8">3-oxoacyl-[acyl-carrier-protein] reductase</fullName>
        <ecNumber evidence="8">1.1.1.100</ecNumber>
    </recommendedName>
</protein>
<evidence type="ECO:0000256" key="4">
    <source>
        <dbReference type="ARBA" id="ARBA00023002"/>
    </source>
</evidence>
<evidence type="ECO:0000256" key="2">
    <source>
        <dbReference type="ARBA" id="ARBA00006484"/>
    </source>
</evidence>